<accession>A0A6C0F452</accession>
<evidence type="ECO:0000259" key="1">
    <source>
        <dbReference type="Pfam" id="PF05050"/>
    </source>
</evidence>
<evidence type="ECO:0000313" key="2">
    <source>
        <dbReference type="EMBL" id="QHT35641.1"/>
    </source>
</evidence>
<name>A0A6C0F452_9ZZZZ</name>
<proteinExistence type="predicted"/>
<dbReference type="EMBL" id="MN739025">
    <property type="protein sequence ID" value="QHT35641.1"/>
    <property type="molecule type" value="Genomic_DNA"/>
</dbReference>
<organism evidence="2">
    <name type="scientific">viral metagenome</name>
    <dbReference type="NCBI Taxonomy" id="1070528"/>
    <lineage>
        <taxon>unclassified sequences</taxon>
        <taxon>metagenomes</taxon>
        <taxon>organismal metagenomes</taxon>
    </lineage>
</organism>
<dbReference type="InterPro" id="IPR029063">
    <property type="entry name" value="SAM-dependent_MTases_sf"/>
</dbReference>
<dbReference type="Pfam" id="PF05050">
    <property type="entry name" value="Methyltransf_21"/>
    <property type="match status" value="1"/>
</dbReference>
<dbReference type="Gene3D" id="3.40.50.150">
    <property type="entry name" value="Vaccinia Virus protein VP39"/>
    <property type="match status" value="1"/>
</dbReference>
<dbReference type="AlphaFoldDB" id="A0A6C0F452"/>
<dbReference type="InterPro" id="IPR006342">
    <property type="entry name" value="FkbM_mtfrase"/>
</dbReference>
<reference evidence="2" key="1">
    <citation type="journal article" date="2020" name="Nature">
        <title>Giant virus diversity and host interactions through global metagenomics.</title>
        <authorList>
            <person name="Schulz F."/>
            <person name="Roux S."/>
            <person name="Paez-Espino D."/>
            <person name="Jungbluth S."/>
            <person name="Walsh D.A."/>
            <person name="Denef V.J."/>
            <person name="McMahon K.D."/>
            <person name="Konstantinidis K.T."/>
            <person name="Eloe-Fadrosh E.A."/>
            <person name="Kyrpides N.C."/>
            <person name="Woyke T."/>
        </authorList>
    </citation>
    <scope>NUCLEOTIDE SEQUENCE</scope>
    <source>
        <strain evidence="2">GVMAG-M-3300009181-41</strain>
    </source>
</reference>
<feature type="domain" description="Methyltransferase FkbM" evidence="1">
    <location>
        <begin position="51"/>
        <end position="203"/>
    </location>
</feature>
<dbReference type="SUPFAM" id="SSF53335">
    <property type="entry name" value="S-adenosyl-L-methionine-dependent methyltransferases"/>
    <property type="match status" value="1"/>
</dbReference>
<protein>
    <recommendedName>
        <fullName evidence="1">Methyltransferase FkbM domain-containing protein</fullName>
    </recommendedName>
</protein>
<sequence>MQEICEKEGIAFENGKIVIPGWVKHVKLDVGLGRFPIYSRSWLTQEPDTLIFGFEPCPSSLKLVHENWIITKEQLGKNFFAIPVALSTKTGILEFYTTLPLCESSSLLKPTEAFLKHHSFTVEKTEVSSFQLSDFFELLPESLPYIEYLKIDAQGIDLDIVRSGENGLREKVVYVTLEADGYQYEGSDSNPSEIDECMKNIGFIKTAHPNVSDPTYYNSKFESIKDSIYICQKS</sequence>